<reference evidence="2 3" key="1">
    <citation type="submission" date="2015-08" db="EMBL/GenBank/DDBJ databases">
        <authorList>
            <person name="Babu N.S."/>
            <person name="Beckwith C.J."/>
            <person name="Beseler K.G."/>
            <person name="Brison A."/>
            <person name="Carone J.V."/>
            <person name="Caskin T.P."/>
            <person name="Diamond M."/>
            <person name="Durham M.E."/>
            <person name="Foxe J.M."/>
            <person name="Go M."/>
            <person name="Henderson B.A."/>
            <person name="Jones I.B."/>
            <person name="McGettigan J.A."/>
            <person name="Micheletti S.J."/>
            <person name="Nasrallah M.E."/>
            <person name="Ortiz D."/>
            <person name="Piller C.R."/>
            <person name="Privatt S.R."/>
            <person name="Schneider S.L."/>
            <person name="Sharp S."/>
            <person name="Smith T.C."/>
            <person name="Stanton J.D."/>
            <person name="Ullery H.E."/>
            <person name="Wilson R.J."/>
            <person name="Serrano M.G."/>
            <person name="Buck G."/>
            <person name="Lee V."/>
            <person name="Wang Y."/>
            <person name="Carvalho R."/>
            <person name="Voegtly L."/>
            <person name="Shi R."/>
            <person name="Duckworth R."/>
            <person name="Johnson A."/>
            <person name="Loviza R."/>
            <person name="Walstead R."/>
            <person name="Shah Z."/>
            <person name="Kiflezghi M."/>
            <person name="Wade K."/>
            <person name="Ball S.L."/>
            <person name="Bradley K.W."/>
            <person name="Asai D.J."/>
            <person name="Bowman C.A."/>
            <person name="Russell D.A."/>
            <person name="Pope W.H."/>
            <person name="Jacobs-Sera D."/>
            <person name="Hendrix R.W."/>
            <person name="Hatfull G.F."/>
        </authorList>
    </citation>
    <scope>NUCLEOTIDE SEQUENCE [LARGE SCALE GENOMIC DNA]</scope>
    <source>
        <strain evidence="2 3">DSM 27710</strain>
    </source>
</reference>
<accession>A0A0K1PDF2</accession>
<sequence length="513" mass="54970">MRVAALAALLLLLPNLAAAESLRLLNTSVLEYRGDNGSGDKGDKDFGVGINKLYLDGQMDRTSVGVQVDAVAFTKYPDVPVPTAANPSAYRSEGRLKRIWLTHTLGDASVTLGDSYLQLGRGIALSLRKVDELGADQAMRGGALSWQGDTVSAKAFAGRTNVANLDTATQKFIDDPEDTLAGASGTVHVGRADVSVHGLYLQPKTPVLDDKDGDQTVLGGAFVDLPATDWLSIYFEGAMEQYRIARIDDRGTALYAAVDLDLQFASLLVEGLRLEKFRVMGSQNSLLQKPTAYNQPPTLERIDQEVLDSENAQGGRAKLSRSFLDGSLVVYTSGMFRRYGTASSLADAVHGYGGFELTYGDGGSRWYASGGYRQETLDGAASPFKTMVHGETDWVQAVGAGYALHLTVAHENRSLKADDASDAVDHVRGTTMVGFDKSRLGSLTAEIGYDTSGTSSQDFFLAGIAAWTPLDWLAMKAVFGSERGGLKCVGGVCREFPAFSGVRFEAAAQYDLF</sequence>
<dbReference type="EMBL" id="CP012332">
    <property type="protein sequence ID" value="AKU91550.1"/>
    <property type="molecule type" value="Genomic_DNA"/>
</dbReference>
<evidence type="ECO:0008006" key="4">
    <source>
        <dbReference type="Google" id="ProtNLM"/>
    </source>
</evidence>
<feature type="signal peptide" evidence="1">
    <location>
        <begin position="1"/>
        <end position="19"/>
    </location>
</feature>
<dbReference type="Proteomes" id="UP000055590">
    <property type="component" value="Chromosome"/>
</dbReference>
<dbReference type="AlphaFoldDB" id="A0A0K1PDF2"/>
<feature type="chain" id="PRO_5005465645" description="Alginate export domain-containing protein" evidence="1">
    <location>
        <begin position="20"/>
        <end position="513"/>
    </location>
</feature>
<evidence type="ECO:0000313" key="3">
    <source>
        <dbReference type="Proteomes" id="UP000055590"/>
    </source>
</evidence>
<evidence type="ECO:0000313" key="2">
    <source>
        <dbReference type="EMBL" id="AKU91550.1"/>
    </source>
</evidence>
<keyword evidence="3" id="KW-1185">Reference proteome</keyword>
<dbReference type="RefSeq" id="WP_050725848.1">
    <property type="nucleotide sequence ID" value="NZ_CP012332.1"/>
</dbReference>
<dbReference type="KEGG" id="vin:AKJ08_1937"/>
<keyword evidence="1" id="KW-0732">Signal</keyword>
<gene>
    <name evidence="2" type="ORF">AKJ08_1937</name>
</gene>
<dbReference type="OrthoDB" id="5480631at2"/>
<organism evidence="2 3">
    <name type="scientific">Vulgatibacter incomptus</name>
    <dbReference type="NCBI Taxonomy" id="1391653"/>
    <lineage>
        <taxon>Bacteria</taxon>
        <taxon>Pseudomonadati</taxon>
        <taxon>Myxococcota</taxon>
        <taxon>Myxococcia</taxon>
        <taxon>Myxococcales</taxon>
        <taxon>Cystobacterineae</taxon>
        <taxon>Vulgatibacteraceae</taxon>
        <taxon>Vulgatibacter</taxon>
    </lineage>
</organism>
<dbReference type="STRING" id="1391653.AKJ08_1937"/>
<evidence type="ECO:0000256" key="1">
    <source>
        <dbReference type="SAM" id="SignalP"/>
    </source>
</evidence>
<proteinExistence type="predicted"/>
<name>A0A0K1PDF2_9BACT</name>
<protein>
    <recommendedName>
        <fullName evidence="4">Alginate export domain-containing protein</fullName>
    </recommendedName>
</protein>